<protein>
    <submittedName>
        <fullName evidence="1">Uncharacterized protein</fullName>
    </submittedName>
</protein>
<dbReference type="EMBL" id="VSRR010031039">
    <property type="protein sequence ID" value="MPC70390.1"/>
    <property type="molecule type" value="Genomic_DNA"/>
</dbReference>
<comment type="caution">
    <text evidence="1">The sequence shown here is derived from an EMBL/GenBank/DDBJ whole genome shotgun (WGS) entry which is preliminary data.</text>
</comment>
<evidence type="ECO:0000313" key="1">
    <source>
        <dbReference type="EMBL" id="MPC70390.1"/>
    </source>
</evidence>
<dbReference type="Proteomes" id="UP000324222">
    <property type="component" value="Unassembled WGS sequence"/>
</dbReference>
<sequence length="67" mass="7931">MFLAPRIIGQCDRAFRMNNLHDTGVGEMHSFVQDVIPDVFKCVRHVEKEPYFAERETILISRPERKR</sequence>
<organism evidence="1 2">
    <name type="scientific">Portunus trituberculatus</name>
    <name type="common">Swimming crab</name>
    <name type="synonym">Neptunus trituberculatus</name>
    <dbReference type="NCBI Taxonomy" id="210409"/>
    <lineage>
        <taxon>Eukaryota</taxon>
        <taxon>Metazoa</taxon>
        <taxon>Ecdysozoa</taxon>
        <taxon>Arthropoda</taxon>
        <taxon>Crustacea</taxon>
        <taxon>Multicrustacea</taxon>
        <taxon>Malacostraca</taxon>
        <taxon>Eumalacostraca</taxon>
        <taxon>Eucarida</taxon>
        <taxon>Decapoda</taxon>
        <taxon>Pleocyemata</taxon>
        <taxon>Brachyura</taxon>
        <taxon>Eubrachyura</taxon>
        <taxon>Portunoidea</taxon>
        <taxon>Portunidae</taxon>
        <taxon>Portuninae</taxon>
        <taxon>Portunus</taxon>
    </lineage>
</organism>
<keyword evidence="2" id="KW-1185">Reference proteome</keyword>
<accession>A0A5B7HDJ8</accession>
<proteinExistence type="predicted"/>
<reference evidence="1 2" key="1">
    <citation type="submission" date="2019-05" db="EMBL/GenBank/DDBJ databases">
        <title>Another draft genome of Portunus trituberculatus and its Hox gene families provides insights of decapod evolution.</title>
        <authorList>
            <person name="Jeong J.-H."/>
            <person name="Song I."/>
            <person name="Kim S."/>
            <person name="Choi T."/>
            <person name="Kim D."/>
            <person name="Ryu S."/>
            <person name="Kim W."/>
        </authorList>
    </citation>
    <scope>NUCLEOTIDE SEQUENCE [LARGE SCALE GENOMIC DNA]</scope>
    <source>
        <tissue evidence="1">Muscle</tissue>
    </source>
</reference>
<gene>
    <name evidence="1" type="ORF">E2C01_064637</name>
</gene>
<evidence type="ECO:0000313" key="2">
    <source>
        <dbReference type="Proteomes" id="UP000324222"/>
    </source>
</evidence>
<name>A0A5B7HDJ8_PORTR</name>
<dbReference type="AlphaFoldDB" id="A0A5B7HDJ8"/>